<keyword evidence="1" id="KW-0677">Repeat</keyword>
<evidence type="ECO:0000313" key="4">
    <source>
        <dbReference type="Proteomes" id="UP001295423"/>
    </source>
</evidence>
<dbReference type="Gene3D" id="1.25.40.10">
    <property type="entry name" value="Tetratricopeptide repeat domain"/>
    <property type="match status" value="1"/>
</dbReference>
<dbReference type="EMBL" id="CAKOGP040002114">
    <property type="protein sequence ID" value="CAJ1962731.1"/>
    <property type="molecule type" value="Genomic_DNA"/>
</dbReference>
<accession>A0AAD2G4T9</accession>
<keyword evidence="4" id="KW-1185">Reference proteome</keyword>
<dbReference type="InterPro" id="IPR047150">
    <property type="entry name" value="SGT"/>
</dbReference>
<evidence type="ECO:0000256" key="2">
    <source>
        <dbReference type="ARBA" id="ARBA00022803"/>
    </source>
</evidence>
<name>A0AAD2G4T9_9STRA</name>
<dbReference type="AlphaFoldDB" id="A0AAD2G4T9"/>
<dbReference type="GO" id="GO:0072380">
    <property type="term" value="C:TRC complex"/>
    <property type="evidence" value="ECO:0007669"/>
    <property type="project" value="TreeGrafter"/>
</dbReference>
<dbReference type="GO" id="GO:0016020">
    <property type="term" value="C:membrane"/>
    <property type="evidence" value="ECO:0007669"/>
    <property type="project" value="TreeGrafter"/>
</dbReference>
<dbReference type="PANTHER" id="PTHR45831">
    <property type="entry name" value="LD24721P"/>
    <property type="match status" value="1"/>
</dbReference>
<gene>
    <name evidence="3" type="ORF">CYCCA115_LOCUS19828</name>
</gene>
<dbReference type="SMART" id="SM00028">
    <property type="entry name" value="TPR"/>
    <property type="match status" value="3"/>
</dbReference>
<dbReference type="SUPFAM" id="SSF48452">
    <property type="entry name" value="TPR-like"/>
    <property type="match status" value="1"/>
</dbReference>
<dbReference type="GO" id="GO:0060090">
    <property type="term" value="F:molecular adaptor activity"/>
    <property type="evidence" value="ECO:0007669"/>
    <property type="project" value="TreeGrafter"/>
</dbReference>
<proteinExistence type="predicted"/>
<protein>
    <submittedName>
        <fullName evidence="3">Uncharacterized protein</fullName>
    </submittedName>
</protein>
<dbReference type="GO" id="GO:0006620">
    <property type="term" value="P:post-translational protein targeting to endoplasmic reticulum membrane"/>
    <property type="evidence" value="ECO:0007669"/>
    <property type="project" value="TreeGrafter"/>
</dbReference>
<reference evidence="3" key="1">
    <citation type="submission" date="2023-08" db="EMBL/GenBank/DDBJ databases">
        <authorList>
            <person name="Audoor S."/>
            <person name="Bilcke G."/>
        </authorList>
    </citation>
    <scope>NUCLEOTIDE SEQUENCE</scope>
</reference>
<keyword evidence="2" id="KW-0802">TPR repeat</keyword>
<evidence type="ECO:0000313" key="3">
    <source>
        <dbReference type="EMBL" id="CAJ1962731.1"/>
    </source>
</evidence>
<organism evidence="3 4">
    <name type="scientific">Cylindrotheca closterium</name>
    <dbReference type="NCBI Taxonomy" id="2856"/>
    <lineage>
        <taxon>Eukaryota</taxon>
        <taxon>Sar</taxon>
        <taxon>Stramenopiles</taxon>
        <taxon>Ochrophyta</taxon>
        <taxon>Bacillariophyta</taxon>
        <taxon>Bacillariophyceae</taxon>
        <taxon>Bacillariophycidae</taxon>
        <taxon>Bacillariales</taxon>
        <taxon>Bacillariaceae</taxon>
        <taxon>Cylindrotheca</taxon>
    </lineage>
</organism>
<dbReference type="Proteomes" id="UP001295423">
    <property type="component" value="Unassembled WGS sequence"/>
</dbReference>
<evidence type="ECO:0000256" key="1">
    <source>
        <dbReference type="ARBA" id="ARBA00022737"/>
    </source>
</evidence>
<comment type="caution">
    <text evidence="3">The sequence shown here is derived from an EMBL/GenBank/DDBJ whole genome shotgun (WGS) entry which is preliminary data.</text>
</comment>
<dbReference type="PANTHER" id="PTHR45831:SF2">
    <property type="entry name" value="LD24721P"/>
    <property type="match status" value="1"/>
</dbReference>
<dbReference type="InterPro" id="IPR011990">
    <property type="entry name" value="TPR-like_helical_dom_sf"/>
</dbReference>
<dbReference type="InterPro" id="IPR019734">
    <property type="entry name" value="TPR_rpt"/>
</dbReference>
<sequence>MDAGGGTDATAKAEDLRLQGNASFKLQDFERAIHLYEAAIAAASPTAATAKTYSNLAASMCKVGKYDEACKAADRATALDSKWAKGWWRRGTCLELIKDFGQAKNCYTIALEQEPKNKVFKYALKKIHERLGVEDSVNGVPVIPLEAAQHLPVSVKAFWRAQSMVGRRMSCLTMEHHFRMIPDHDVNNPTSCEWLFRGFVQWVKGIKGAIADFARSTAQQSAMAWMQISSRAEQFESQDAYFLECERLLGGLPNGDSMSDSLSGFTHLGGLHIYMTTGPGPSSLAAANGYPPIFSPPLHVRHPMYQVMASLWSIYAPLRYLVDNCGFGRNIKISKGTLSAVNLLFSNLGGAPHGLNIKNMEQDPTPEEMVEYVKRQLKAGKTWDKEMRQFVSLNYRSTVLYAGIFRLIVPAAIAESYKLEKWANRFISLLDNEFRVSATESFEEKGTSFRPSLRVGSLMSQLMSLEILRCDQINGPYSMEMTLDLCVDIIEMANSVGNLDRGIEYDRVQDEVAFRRKPLALANSVIAAHLNRLKTLFSPDEFKGIVLHHGLILDEDADCDPFALIAKHYEIAAENELPDANEGSMYWWGAGAAMAQANPSSGITLGQLRRAIRMAEAAEEARDIDLFGENQQLGGSFESLATITARCYDQESDDFVIPQVNLMPPAEGLSATSYMEVEGTVICKDFDGHKKADNEELIEERNKKHTDRMNTSDVQRKHGQTRQGIQSLETLCIRELHKAGEEFAKGRTDGAEIIYNAMVSESKSSET</sequence>